<feature type="transmembrane region" description="Helical" evidence="8">
    <location>
        <begin position="140"/>
        <end position="157"/>
    </location>
</feature>
<feature type="transmembrane region" description="Helical" evidence="8">
    <location>
        <begin position="431"/>
        <end position="453"/>
    </location>
</feature>
<dbReference type="AlphaFoldDB" id="A0A8K0TTW8"/>
<feature type="transmembrane region" description="Helical" evidence="8">
    <location>
        <begin position="105"/>
        <end position="128"/>
    </location>
</feature>
<feature type="transmembrane region" description="Helical" evidence="8">
    <location>
        <begin position="312"/>
        <end position="334"/>
    </location>
</feature>
<evidence type="ECO:0000256" key="5">
    <source>
        <dbReference type="ARBA" id="ARBA00023136"/>
    </source>
</evidence>
<dbReference type="Proteomes" id="UP000813385">
    <property type="component" value="Unassembled WGS sequence"/>
</dbReference>
<evidence type="ECO:0000256" key="3">
    <source>
        <dbReference type="ARBA" id="ARBA00022692"/>
    </source>
</evidence>
<keyword evidence="6" id="KW-0325">Glycoprotein</keyword>
<organism evidence="10 11">
    <name type="scientific">Plectosphaerella cucumerina</name>
    <dbReference type="NCBI Taxonomy" id="40658"/>
    <lineage>
        <taxon>Eukaryota</taxon>
        <taxon>Fungi</taxon>
        <taxon>Dikarya</taxon>
        <taxon>Ascomycota</taxon>
        <taxon>Pezizomycotina</taxon>
        <taxon>Sordariomycetes</taxon>
        <taxon>Hypocreomycetidae</taxon>
        <taxon>Glomerellales</taxon>
        <taxon>Plectosphaerellaceae</taxon>
        <taxon>Plectosphaerella</taxon>
    </lineage>
</organism>
<dbReference type="OrthoDB" id="440553at2759"/>
<evidence type="ECO:0000313" key="11">
    <source>
        <dbReference type="Proteomes" id="UP000813385"/>
    </source>
</evidence>
<keyword evidence="5 8" id="KW-0472">Membrane</keyword>
<dbReference type="SUPFAM" id="SSF103473">
    <property type="entry name" value="MFS general substrate transporter"/>
    <property type="match status" value="1"/>
</dbReference>
<dbReference type="FunFam" id="1.20.1250.20:FF:000172">
    <property type="entry name" value="MFS multidrug resistance transporter"/>
    <property type="match status" value="1"/>
</dbReference>
<dbReference type="FunFam" id="1.20.1720.10:FF:000009">
    <property type="entry name" value="MFS multidrug transporter"/>
    <property type="match status" value="1"/>
</dbReference>
<evidence type="ECO:0000256" key="7">
    <source>
        <dbReference type="SAM" id="MobiDB-lite"/>
    </source>
</evidence>
<feature type="transmembrane region" description="Helical" evidence="8">
    <location>
        <begin position="198"/>
        <end position="220"/>
    </location>
</feature>
<evidence type="ECO:0000256" key="4">
    <source>
        <dbReference type="ARBA" id="ARBA00022989"/>
    </source>
</evidence>
<keyword evidence="3 8" id="KW-0812">Transmembrane</keyword>
<comment type="subcellular location">
    <subcellularLocation>
        <location evidence="1">Membrane</location>
        <topology evidence="1">Multi-pass membrane protein</topology>
    </subcellularLocation>
</comment>
<accession>A0A8K0TTW8</accession>
<keyword evidence="4 8" id="KW-1133">Transmembrane helix</keyword>
<feature type="transmembrane region" description="Helical" evidence="8">
    <location>
        <begin position="349"/>
        <end position="367"/>
    </location>
</feature>
<dbReference type="GO" id="GO:0140115">
    <property type="term" value="P:export across plasma membrane"/>
    <property type="evidence" value="ECO:0007669"/>
    <property type="project" value="UniProtKB-ARBA"/>
</dbReference>
<dbReference type="GO" id="GO:0005886">
    <property type="term" value="C:plasma membrane"/>
    <property type="evidence" value="ECO:0007669"/>
    <property type="project" value="TreeGrafter"/>
</dbReference>
<dbReference type="PANTHER" id="PTHR23502:SF51">
    <property type="entry name" value="QUINIDINE RESISTANCE PROTEIN 1-RELATED"/>
    <property type="match status" value="1"/>
</dbReference>
<evidence type="ECO:0000259" key="9">
    <source>
        <dbReference type="PROSITE" id="PS50850"/>
    </source>
</evidence>
<dbReference type="InterPro" id="IPR036259">
    <property type="entry name" value="MFS_trans_sf"/>
</dbReference>
<dbReference type="GO" id="GO:0015137">
    <property type="term" value="F:citrate transmembrane transporter activity"/>
    <property type="evidence" value="ECO:0007669"/>
    <property type="project" value="UniProtKB-ARBA"/>
</dbReference>
<feature type="transmembrane region" description="Helical" evidence="8">
    <location>
        <begin position="73"/>
        <end position="93"/>
    </location>
</feature>
<protein>
    <submittedName>
        <fullName evidence="10">Major facilitator superfamily transporter</fullName>
    </submittedName>
</protein>
<gene>
    <name evidence="10" type="ORF">B0T11DRAFT_304014</name>
</gene>
<dbReference type="InterPro" id="IPR020846">
    <property type="entry name" value="MFS_dom"/>
</dbReference>
<name>A0A8K0TTW8_9PEZI</name>
<evidence type="ECO:0000256" key="8">
    <source>
        <dbReference type="SAM" id="Phobius"/>
    </source>
</evidence>
<feature type="transmembrane region" description="Helical" evidence="8">
    <location>
        <begin position="226"/>
        <end position="248"/>
    </location>
</feature>
<proteinExistence type="predicted"/>
<dbReference type="PANTHER" id="PTHR23502">
    <property type="entry name" value="MAJOR FACILITATOR SUPERFAMILY"/>
    <property type="match status" value="1"/>
</dbReference>
<keyword evidence="11" id="KW-1185">Reference proteome</keyword>
<feature type="region of interest" description="Disordered" evidence="7">
    <location>
        <begin position="1"/>
        <end position="48"/>
    </location>
</feature>
<evidence type="ECO:0000256" key="1">
    <source>
        <dbReference type="ARBA" id="ARBA00004141"/>
    </source>
</evidence>
<evidence type="ECO:0000256" key="6">
    <source>
        <dbReference type="ARBA" id="ARBA00023180"/>
    </source>
</evidence>
<feature type="transmembrane region" description="Helical" evidence="8">
    <location>
        <begin position="163"/>
        <end position="186"/>
    </location>
</feature>
<dbReference type="Pfam" id="PF07690">
    <property type="entry name" value="MFS_1"/>
    <property type="match status" value="1"/>
</dbReference>
<evidence type="ECO:0000313" key="10">
    <source>
        <dbReference type="EMBL" id="KAH7376657.1"/>
    </source>
</evidence>
<reference evidence="10" key="1">
    <citation type="journal article" date="2021" name="Nat. Commun.">
        <title>Genetic determinants of endophytism in the Arabidopsis root mycobiome.</title>
        <authorList>
            <person name="Mesny F."/>
            <person name="Miyauchi S."/>
            <person name="Thiergart T."/>
            <person name="Pickel B."/>
            <person name="Atanasova L."/>
            <person name="Karlsson M."/>
            <person name="Huettel B."/>
            <person name="Barry K.W."/>
            <person name="Haridas S."/>
            <person name="Chen C."/>
            <person name="Bauer D."/>
            <person name="Andreopoulos W."/>
            <person name="Pangilinan J."/>
            <person name="LaButti K."/>
            <person name="Riley R."/>
            <person name="Lipzen A."/>
            <person name="Clum A."/>
            <person name="Drula E."/>
            <person name="Henrissat B."/>
            <person name="Kohler A."/>
            <person name="Grigoriev I.V."/>
            <person name="Martin F.M."/>
            <person name="Hacquard S."/>
        </authorList>
    </citation>
    <scope>NUCLEOTIDE SEQUENCE</scope>
    <source>
        <strain evidence="10">MPI-CAGE-AT-0016</strain>
    </source>
</reference>
<comment type="caution">
    <text evidence="10">The sequence shown here is derived from an EMBL/GenBank/DDBJ whole genome shotgun (WGS) entry which is preliminary data.</text>
</comment>
<feature type="transmembrane region" description="Helical" evidence="8">
    <location>
        <begin position="465"/>
        <end position="486"/>
    </location>
</feature>
<dbReference type="Gene3D" id="1.20.1250.20">
    <property type="entry name" value="MFS general substrate transporter like domains"/>
    <property type="match status" value="1"/>
</dbReference>
<dbReference type="PROSITE" id="PS50850">
    <property type="entry name" value="MFS"/>
    <property type="match status" value="1"/>
</dbReference>
<dbReference type="EMBL" id="JAGPXD010000001">
    <property type="protein sequence ID" value="KAH7376657.1"/>
    <property type="molecule type" value="Genomic_DNA"/>
</dbReference>
<feature type="domain" description="Major facilitator superfamily (MFS) profile" evidence="9">
    <location>
        <begin position="74"/>
        <end position="517"/>
    </location>
</feature>
<feature type="transmembrane region" description="Helical" evidence="8">
    <location>
        <begin position="402"/>
        <end position="419"/>
    </location>
</feature>
<dbReference type="InterPro" id="IPR011701">
    <property type="entry name" value="MFS"/>
</dbReference>
<keyword evidence="2" id="KW-0813">Transport</keyword>
<feature type="transmembrane region" description="Helical" evidence="8">
    <location>
        <begin position="492"/>
        <end position="512"/>
    </location>
</feature>
<sequence length="537" mass="58093">MNEKAVPETSGLAAAQPEQHPVDAEFAPIARRPRSDDDVTLANNPVPVPGEKTLTRTSSRPAYTVFSRGTRRWVVAMATVASFVSPMTATIYYPALDALSAELRVTIAMINFTITSYMILQALAPTFYGDLGDMTGRRPALMLAVGIYTLANVGLALQRNYAALLVLRMLQSAGGSGTIPLGIAVVADITTSAERGKYMGILLCGINVGPTLGPVLGGILSEYFGWPAIFWFCAILGACWLVVFCLTVPESCRKVVGNGSIPAQRWNRPLVGLFRKDQPITGDEVAASRTKLRFPNPLRAVRIVFEKEMSLVLIYNSILYVDFVLVAATLAPVFKETYHFSVLQLGLCYLPYGAGCCIASVGQGYLLDWNYARIARKIGFAIDRRRGDDLLHYPIEKARLQLVYPALVAGVLSTAAYGWTLQVGTSVAVPLVLQFVIGMCITGSFSLISTLIVDLNPKSPATATAANNLVRCLMGAIGTAVIDYMISGIGRGWSFTVVAALPVVLSPMLWAIETQGPRWRKEQRAEEERQAAETAVA</sequence>
<evidence type="ECO:0000256" key="2">
    <source>
        <dbReference type="ARBA" id="ARBA00022448"/>
    </source>
</evidence>